<dbReference type="GO" id="GO:0006364">
    <property type="term" value="P:rRNA processing"/>
    <property type="evidence" value="ECO:0007669"/>
    <property type="project" value="UniProtKB-KW"/>
</dbReference>
<dbReference type="GO" id="GO:0003723">
    <property type="term" value="F:RNA binding"/>
    <property type="evidence" value="ECO:0007669"/>
    <property type="project" value="UniProtKB-KW"/>
</dbReference>
<evidence type="ECO:0000256" key="4">
    <source>
        <dbReference type="ARBA" id="ARBA00012552"/>
    </source>
</evidence>
<feature type="domain" description="DEAD-box RNA helicase Q" evidence="21">
    <location>
        <begin position="106"/>
        <end position="134"/>
    </location>
</feature>
<dbReference type="SUPFAM" id="SSF52540">
    <property type="entry name" value="P-loop containing nucleoside triphosphate hydrolases"/>
    <property type="match status" value="2"/>
</dbReference>
<keyword evidence="10 17" id="KW-0378">Hydrolase</keyword>
<comment type="catalytic activity">
    <reaction evidence="15">
        <text>ATP + H2O = ADP + phosphate + H(+)</text>
        <dbReference type="Rhea" id="RHEA:13065"/>
        <dbReference type="ChEBI" id="CHEBI:15377"/>
        <dbReference type="ChEBI" id="CHEBI:15378"/>
        <dbReference type="ChEBI" id="CHEBI:30616"/>
        <dbReference type="ChEBI" id="CHEBI:43474"/>
        <dbReference type="ChEBI" id="CHEBI:456216"/>
        <dbReference type="EC" id="3.6.4.13"/>
    </reaction>
</comment>
<proteinExistence type="inferred from homology"/>
<keyword evidence="7" id="KW-0690">Ribosome biogenesis</keyword>
<evidence type="ECO:0000313" key="22">
    <source>
        <dbReference type="EMBL" id="ODQ63821.1"/>
    </source>
</evidence>
<evidence type="ECO:0000256" key="12">
    <source>
        <dbReference type="ARBA" id="ARBA00022840"/>
    </source>
</evidence>
<evidence type="ECO:0000256" key="2">
    <source>
        <dbReference type="ARBA" id="ARBA00004604"/>
    </source>
</evidence>
<feature type="region of interest" description="Disordered" evidence="18">
    <location>
        <begin position="1"/>
        <end position="88"/>
    </location>
</feature>
<dbReference type="InterPro" id="IPR014014">
    <property type="entry name" value="RNA_helicase_DEAD_Q_motif"/>
</dbReference>
<gene>
    <name evidence="22" type="ORF">NADFUDRAFT_83931</name>
</gene>
<evidence type="ECO:0000259" key="21">
    <source>
        <dbReference type="PROSITE" id="PS51195"/>
    </source>
</evidence>
<dbReference type="EMBL" id="KV454413">
    <property type="protein sequence ID" value="ODQ63821.1"/>
    <property type="molecule type" value="Genomic_DNA"/>
</dbReference>
<evidence type="ECO:0000256" key="6">
    <source>
        <dbReference type="ARBA" id="ARBA00021760"/>
    </source>
</evidence>
<keyword evidence="13" id="KW-0694">RNA-binding</keyword>
<evidence type="ECO:0000313" key="23">
    <source>
        <dbReference type="Proteomes" id="UP000095009"/>
    </source>
</evidence>
<feature type="non-terminal residue" evidence="22">
    <location>
        <position position="800"/>
    </location>
</feature>
<dbReference type="GO" id="GO:0005829">
    <property type="term" value="C:cytosol"/>
    <property type="evidence" value="ECO:0007669"/>
    <property type="project" value="TreeGrafter"/>
</dbReference>
<dbReference type="Pfam" id="PF00270">
    <property type="entry name" value="DEAD"/>
    <property type="match status" value="1"/>
</dbReference>
<comment type="similarity">
    <text evidence="3">Belongs to the DEAD box helicase family. DDX54/DBP10 subfamily.</text>
</comment>
<evidence type="ECO:0000256" key="1">
    <source>
        <dbReference type="ARBA" id="ARBA00003706"/>
    </source>
</evidence>
<dbReference type="AlphaFoldDB" id="A0A1E3PEK3"/>
<evidence type="ECO:0000256" key="9">
    <source>
        <dbReference type="ARBA" id="ARBA00022741"/>
    </source>
</evidence>
<sequence>MSDSEEDYDISKSIGFASGLQADSDSSSSESESGDYDVQDEILSSSEDEEPVTPTVKSKKTKEAKKAESKPTVEAFPSMEIDGDSDNDSDTAAYFTAAPTKKVSVGTFSGLGFSKFLLRNIIKKGFKHPTPIQRKTIPLINSGRDLVGMARTGSGKTAAFVLPMLEKLKIHSAKIGARAIILSPSRELALQTLKVVKDFCKGTDLRTALIVGGDSFDEQFKYMMSNPDIIIATPGRFLHLKVEMKLDLKSMEYVVFDEADRLFEMGFAEQLNEIIASLPPSRQTLLFSATLPKNLVEFAKAGLQDPVLVRLDADTKISENLQMAYFSIKRDERDAGLAYILREIIQIPPASPAQLKYLKESDQNQMESEEEEEDNKGKNSQKKGKSKRYAMRLPPPNELPTEHSTIVFTPTKHHVEYVTSLLNKLGYATSYIYGTLDQRARKDQLYRFRCGYTSILVVTDVAARGIDIPILANVVNYSLPGSSKVFVHRVGRTARAGRKGWAYSLVSENELPYVLDLELFLGRKLLLTADQMKNPNVPVSYTDRMVMGSFPRNRLEMHSEEVTAVIENDYDISCQRDVALKGEKLYLKTRSIASLESIKRSKALLTKDDTINKGAMWDDQHLLFGASAEKAKDELLALFGRHKQQETVFEFGNKSGAGYQLMKRRWKEVNGVKRRAQDKAEIRVKEKETFGDELDDLITNKKDEDDEEVTVEEKAAATAGNATASEADLSSTFEEVTKKKSFRDPNFYMSHYDPNQSQEKGFSLGGDTSFAEGARNATFDISGEGAEFQQKQGMKWDKKK</sequence>
<evidence type="ECO:0000256" key="16">
    <source>
        <dbReference type="PROSITE-ProRule" id="PRU00552"/>
    </source>
</evidence>
<dbReference type="GO" id="GO:0005524">
    <property type="term" value="F:ATP binding"/>
    <property type="evidence" value="ECO:0007669"/>
    <property type="project" value="UniProtKB-KW"/>
</dbReference>
<evidence type="ECO:0000256" key="15">
    <source>
        <dbReference type="ARBA" id="ARBA00047984"/>
    </source>
</evidence>
<organism evidence="22 23">
    <name type="scientific">Nadsonia fulvescens var. elongata DSM 6958</name>
    <dbReference type="NCBI Taxonomy" id="857566"/>
    <lineage>
        <taxon>Eukaryota</taxon>
        <taxon>Fungi</taxon>
        <taxon>Dikarya</taxon>
        <taxon>Ascomycota</taxon>
        <taxon>Saccharomycotina</taxon>
        <taxon>Dipodascomycetes</taxon>
        <taxon>Dipodascales</taxon>
        <taxon>Dipodascales incertae sedis</taxon>
        <taxon>Nadsonia</taxon>
    </lineage>
</organism>
<dbReference type="SMART" id="SM00487">
    <property type="entry name" value="DEXDc"/>
    <property type="match status" value="1"/>
</dbReference>
<dbReference type="GO" id="GO:0005730">
    <property type="term" value="C:nucleolus"/>
    <property type="evidence" value="ECO:0007669"/>
    <property type="project" value="UniProtKB-SubCell"/>
</dbReference>
<keyword evidence="11 17" id="KW-0347">Helicase</keyword>
<dbReference type="EC" id="3.6.4.13" evidence="4"/>
<evidence type="ECO:0000256" key="8">
    <source>
        <dbReference type="ARBA" id="ARBA00022552"/>
    </source>
</evidence>
<comment type="subcellular location">
    <subcellularLocation>
        <location evidence="2">Nucleus</location>
        <location evidence="2">Nucleolus</location>
    </subcellularLocation>
</comment>
<evidence type="ECO:0000256" key="5">
    <source>
        <dbReference type="ARBA" id="ARBA00019117"/>
    </source>
</evidence>
<feature type="region of interest" description="Disordered" evidence="18">
    <location>
        <begin position="360"/>
        <end position="403"/>
    </location>
</feature>
<evidence type="ECO:0000256" key="13">
    <source>
        <dbReference type="ARBA" id="ARBA00022884"/>
    </source>
</evidence>
<dbReference type="InterPro" id="IPR033517">
    <property type="entry name" value="DDX54/DBP10_DEAD-box_helicase"/>
</dbReference>
<dbReference type="PROSITE" id="PS00039">
    <property type="entry name" value="DEAD_ATP_HELICASE"/>
    <property type="match status" value="1"/>
</dbReference>
<evidence type="ECO:0000259" key="19">
    <source>
        <dbReference type="PROSITE" id="PS51192"/>
    </source>
</evidence>
<protein>
    <recommendedName>
        <fullName evidence="5">ATP-dependent RNA helicase DBP10</fullName>
        <ecNumber evidence="4">3.6.4.13</ecNumber>
    </recommendedName>
    <alternativeName>
        <fullName evidence="6">ATP-dependent RNA helicase dbp10</fullName>
    </alternativeName>
</protein>
<dbReference type="GO" id="GO:0016887">
    <property type="term" value="F:ATP hydrolysis activity"/>
    <property type="evidence" value="ECO:0007669"/>
    <property type="project" value="RHEA"/>
</dbReference>
<dbReference type="PROSITE" id="PS51192">
    <property type="entry name" value="HELICASE_ATP_BIND_1"/>
    <property type="match status" value="1"/>
</dbReference>
<dbReference type="GO" id="GO:0003724">
    <property type="term" value="F:RNA helicase activity"/>
    <property type="evidence" value="ECO:0007669"/>
    <property type="project" value="UniProtKB-EC"/>
</dbReference>
<feature type="domain" description="Helicase C-terminal" evidence="20">
    <location>
        <begin position="385"/>
        <end position="536"/>
    </location>
</feature>
<dbReference type="Proteomes" id="UP000095009">
    <property type="component" value="Unassembled WGS sequence"/>
</dbReference>
<feature type="compositionally biased region" description="Basic residues" evidence="18">
    <location>
        <begin position="379"/>
        <end position="390"/>
    </location>
</feature>
<evidence type="ECO:0000256" key="3">
    <source>
        <dbReference type="ARBA" id="ARBA00010379"/>
    </source>
</evidence>
<dbReference type="PROSITE" id="PS51195">
    <property type="entry name" value="Q_MOTIF"/>
    <property type="match status" value="1"/>
</dbReference>
<dbReference type="InterPro" id="IPR027417">
    <property type="entry name" value="P-loop_NTPase"/>
</dbReference>
<dbReference type="PANTHER" id="PTHR47959">
    <property type="entry name" value="ATP-DEPENDENT RNA HELICASE RHLE-RELATED"/>
    <property type="match status" value="1"/>
</dbReference>
<dbReference type="InterPro" id="IPR000629">
    <property type="entry name" value="RNA-helicase_DEAD-box_CS"/>
</dbReference>
<keyword evidence="12 17" id="KW-0067">ATP-binding</keyword>
<keyword evidence="9 17" id="KW-0547">Nucleotide-binding</keyword>
<dbReference type="PROSITE" id="PS51194">
    <property type="entry name" value="HELICASE_CTER"/>
    <property type="match status" value="1"/>
</dbReference>
<feature type="region of interest" description="Disordered" evidence="18">
    <location>
        <begin position="747"/>
        <end position="769"/>
    </location>
</feature>
<feature type="compositionally biased region" description="Acidic residues" evidence="18">
    <location>
        <begin position="32"/>
        <end position="51"/>
    </location>
</feature>
<reference evidence="22 23" key="1">
    <citation type="journal article" date="2016" name="Proc. Natl. Acad. Sci. U.S.A.">
        <title>Comparative genomics of biotechnologically important yeasts.</title>
        <authorList>
            <person name="Riley R."/>
            <person name="Haridas S."/>
            <person name="Wolfe K.H."/>
            <person name="Lopes M.R."/>
            <person name="Hittinger C.T."/>
            <person name="Goeker M."/>
            <person name="Salamov A.A."/>
            <person name="Wisecaver J.H."/>
            <person name="Long T.M."/>
            <person name="Calvey C.H."/>
            <person name="Aerts A.L."/>
            <person name="Barry K.W."/>
            <person name="Choi C."/>
            <person name="Clum A."/>
            <person name="Coughlan A.Y."/>
            <person name="Deshpande S."/>
            <person name="Douglass A.P."/>
            <person name="Hanson S.J."/>
            <person name="Klenk H.-P."/>
            <person name="LaButti K.M."/>
            <person name="Lapidus A."/>
            <person name="Lindquist E.A."/>
            <person name="Lipzen A.M."/>
            <person name="Meier-Kolthoff J.P."/>
            <person name="Ohm R.A."/>
            <person name="Otillar R.P."/>
            <person name="Pangilinan J.L."/>
            <person name="Peng Y."/>
            <person name="Rokas A."/>
            <person name="Rosa C.A."/>
            <person name="Scheuner C."/>
            <person name="Sibirny A.A."/>
            <person name="Slot J.C."/>
            <person name="Stielow J.B."/>
            <person name="Sun H."/>
            <person name="Kurtzman C.P."/>
            <person name="Blackwell M."/>
            <person name="Grigoriev I.V."/>
            <person name="Jeffries T.W."/>
        </authorList>
    </citation>
    <scope>NUCLEOTIDE SEQUENCE [LARGE SCALE GENOMIC DNA]</scope>
    <source>
        <strain evidence="22 23">DSM 6958</strain>
    </source>
</reference>
<dbReference type="PANTHER" id="PTHR47959:SF8">
    <property type="entry name" value="RNA HELICASE"/>
    <property type="match status" value="1"/>
</dbReference>
<evidence type="ECO:0000256" key="10">
    <source>
        <dbReference type="ARBA" id="ARBA00022801"/>
    </source>
</evidence>
<keyword evidence="8" id="KW-0698">rRNA processing</keyword>
<dbReference type="OrthoDB" id="10261375at2759"/>
<evidence type="ECO:0000259" key="20">
    <source>
        <dbReference type="PROSITE" id="PS51194"/>
    </source>
</evidence>
<comment type="function">
    <text evidence="1">ATP-binding RNA helicase involved in the biogenesis of 60S ribosomal subunits and is required for the normal formation of 25S and 5.8S rRNAs.</text>
</comment>
<dbReference type="Gene3D" id="3.40.50.300">
    <property type="entry name" value="P-loop containing nucleotide triphosphate hydrolases"/>
    <property type="match status" value="2"/>
</dbReference>
<dbReference type="STRING" id="857566.A0A1E3PEK3"/>
<dbReference type="Pfam" id="PF00271">
    <property type="entry name" value="Helicase_C"/>
    <property type="match status" value="1"/>
</dbReference>
<dbReference type="SMART" id="SM00490">
    <property type="entry name" value="HELICc"/>
    <property type="match status" value="1"/>
</dbReference>
<dbReference type="InterPro" id="IPR050079">
    <property type="entry name" value="DEAD_box_RNA_helicase"/>
</dbReference>
<dbReference type="InterPro" id="IPR011545">
    <property type="entry name" value="DEAD/DEAH_box_helicase_dom"/>
</dbReference>
<evidence type="ECO:0000256" key="7">
    <source>
        <dbReference type="ARBA" id="ARBA00022517"/>
    </source>
</evidence>
<dbReference type="CDD" id="cd17959">
    <property type="entry name" value="DEADc_DDX54"/>
    <property type="match status" value="1"/>
</dbReference>
<feature type="short sequence motif" description="Q motif" evidence="16">
    <location>
        <begin position="106"/>
        <end position="134"/>
    </location>
</feature>
<evidence type="ECO:0000256" key="14">
    <source>
        <dbReference type="ARBA" id="ARBA00023242"/>
    </source>
</evidence>
<dbReference type="FunFam" id="3.40.50.300:FF:000865">
    <property type="entry name" value="ATP-dependent RNA helicase DDX54"/>
    <property type="match status" value="1"/>
</dbReference>
<accession>A0A1E3PEK3</accession>
<evidence type="ECO:0000256" key="18">
    <source>
        <dbReference type="SAM" id="MobiDB-lite"/>
    </source>
</evidence>
<dbReference type="CDD" id="cd18787">
    <property type="entry name" value="SF2_C_DEAD"/>
    <property type="match status" value="1"/>
</dbReference>
<evidence type="ECO:0000256" key="17">
    <source>
        <dbReference type="RuleBase" id="RU000492"/>
    </source>
</evidence>
<keyword evidence="14" id="KW-0539">Nucleus</keyword>
<evidence type="ECO:0000256" key="11">
    <source>
        <dbReference type="ARBA" id="ARBA00022806"/>
    </source>
</evidence>
<name>A0A1E3PEK3_9ASCO</name>
<keyword evidence="23" id="KW-1185">Reference proteome</keyword>
<feature type="domain" description="Helicase ATP-binding" evidence="19">
    <location>
        <begin position="137"/>
        <end position="309"/>
    </location>
</feature>
<dbReference type="InterPro" id="IPR014001">
    <property type="entry name" value="Helicase_ATP-bd"/>
</dbReference>
<dbReference type="InterPro" id="IPR001650">
    <property type="entry name" value="Helicase_C-like"/>
</dbReference>